<keyword evidence="2" id="KW-1185">Reference proteome</keyword>
<dbReference type="RefSeq" id="WP_377746219.1">
    <property type="nucleotide sequence ID" value="NZ_JBHRXJ010000018.1"/>
</dbReference>
<protein>
    <submittedName>
        <fullName evidence="1">Uncharacterized protein</fullName>
    </submittedName>
</protein>
<evidence type="ECO:0000313" key="1">
    <source>
        <dbReference type="EMBL" id="MFC3530076.1"/>
    </source>
</evidence>
<name>A0ABV7R9X0_9RHOB</name>
<gene>
    <name evidence="1" type="ORF">ACFOMH_18050</name>
</gene>
<dbReference type="Proteomes" id="UP001595721">
    <property type="component" value="Unassembled WGS sequence"/>
</dbReference>
<reference evidence="2" key="1">
    <citation type="journal article" date="2019" name="Int. J. Syst. Evol. Microbiol.">
        <title>The Global Catalogue of Microorganisms (GCM) 10K type strain sequencing project: providing services to taxonomists for standard genome sequencing and annotation.</title>
        <authorList>
            <consortium name="The Broad Institute Genomics Platform"/>
            <consortium name="The Broad Institute Genome Sequencing Center for Infectious Disease"/>
            <person name="Wu L."/>
            <person name="Ma J."/>
        </authorList>
    </citation>
    <scope>NUCLEOTIDE SEQUENCE [LARGE SCALE GENOMIC DNA]</scope>
    <source>
        <strain evidence="2">KCTC 42899</strain>
    </source>
</reference>
<proteinExistence type="predicted"/>
<comment type="caution">
    <text evidence="1">The sequence shown here is derived from an EMBL/GenBank/DDBJ whole genome shotgun (WGS) entry which is preliminary data.</text>
</comment>
<evidence type="ECO:0000313" key="2">
    <source>
        <dbReference type="Proteomes" id="UP001595721"/>
    </source>
</evidence>
<accession>A0ABV7R9X0</accession>
<dbReference type="EMBL" id="JBHRXJ010000018">
    <property type="protein sequence ID" value="MFC3530076.1"/>
    <property type="molecule type" value="Genomic_DNA"/>
</dbReference>
<sequence>MDEIELKAAEVVARNIELLEGAYDLAVNKMDLMLYEATREILEDKQKLLLWEYDFGGELNDYPWLAPTEWRAEGEVAGGNYNLVCYIDRGGESETWLAEFAGGPARCVCFSISTNTVSGVRKLGRLSGTITAEVSELGELGFSFDASDFVLKLQLKFDREEIAKGFADGDLSTALAPIGEALDKINAARPILDRVEQAVRRFNA</sequence>
<organism evidence="1 2">
    <name type="scientific">Paracoccus mangrovi</name>
    <dbReference type="NCBI Taxonomy" id="1715645"/>
    <lineage>
        <taxon>Bacteria</taxon>
        <taxon>Pseudomonadati</taxon>
        <taxon>Pseudomonadota</taxon>
        <taxon>Alphaproteobacteria</taxon>
        <taxon>Rhodobacterales</taxon>
        <taxon>Paracoccaceae</taxon>
        <taxon>Paracoccus</taxon>
    </lineage>
</organism>